<accession>A0A5J5AJJ4</accession>
<proteinExistence type="predicted"/>
<evidence type="ECO:0000313" key="2">
    <source>
        <dbReference type="Proteomes" id="UP000325577"/>
    </source>
</evidence>
<dbReference type="AlphaFoldDB" id="A0A5J5AJJ4"/>
<reference evidence="1 2" key="1">
    <citation type="submission" date="2019-09" db="EMBL/GenBank/DDBJ databases">
        <title>A chromosome-level genome assembly of the Chinese tupelo Nyssa sinensis.</title>
        <authorList>
            <person name="Yang X."/>
            <person name="Kang M."/>
            <person name="Yang Y."/>
            <person name="Xiong H."/>
            <person name="Wang M."/>
            <person name="Zhang Z."/>
            <person name="Wang Z."/>
            <person name="Wu H."/>
            <person name="Ma T."/>
            <person name="Liu J."/>
            <person name="Xi Z."/>
        </authorList>
    </citation>
    <scope>NUCLEOTIDE SEQUENCE [LARGE SCALE GENOMIC DNA]</scope>
    <source>
        <strain evidence="1">J267</strain>
        <tissue evidence="1">Leaf</tissue>
    </source>
</reference>
<sequence>MECVQVGLRGQARDIGDKWWGGVEWGRDRGSTIYTGRGRDPRLVPFLVIKKRYLLDESSFERKISETIGTLEQECLLALDVDLEVVKLPTIEGTRENWKLVPKQLKKYDASRTLHVGLISQMKVMHVMVIYGGSSMSFITLRLK</sequence>
<name>A0A5J5AJJ4_9ASTE</name>
<keyword evidence="2" id="KW-1185">Reference proteome</keyword>
<protein>
    <submittedName>
        <fullName evidence="1">Uncharacterized protein</fullName>
    </submittedName>
</protein>
<gene>
    <name evidence="1" type="ORF">F0562_005556</name>
</gene>
<evidence type="ECO:0000313" key="1">
    <source>
        <dbReference type="EMBL" id="KAA8530820.1"/>
    </source>
</evidence>
<dbReference type="EMBL" id="CM018043">
    <property type="protein sequence ID" value="KAA8530820.1"/>
    <property type="molecule type" value="Genomic_DNA"/>
</dbReference>
<organism evidence="1 2">
    <name type="scientific">Nyssa sinensis</name>
    <dbReference type="NCBI Taxonomy" id="561372"/>
    <lineage>
        <taxon>Eukaryota</taxon>
        <taxon>Viridiplantae</taxon>
        <taxon>Streptophyta</taxon>
        <taxon>Embryophyta</taxon>
        <taxon>Tracheophyta</taxon>
        <taxon>Spermatophyta</taxon>
        <taxon>Magnoliopsida</taxon>
        <taxon>eudicotyledons</taxon>
        <taxon>Gunneridae</taxon>
        <taxon>Pentapetalae</taxon>
        <taxon>asterids</taxon>
        <taxon>Cornales</taxon>
        <taxon>Nyssaceae</taxon>
        <taxon>Nyssa</taxon>
    </lineage>
</organism>
<dbReference type="Proteomes" id="UP000325577">
    <property type="component" value="Linkage Group LG2"/>
</dbReference>